<dbReference type="Gene3D" id="1.10.287.130">
    <property type="match status" value="1"/>
</dbReference>
<dbReference type="Gene3D" id="3.30.565.10">
    <property type="entry name" value="Histidine kinase-like ATPase, C-terminal domain"/>
    <property type="match status" value="1"/>
</dbReference>
<dbReference type="InterPro" id="IPR036097">
    <property type="entry name" value="HisK_dim/P_sf"/>
</dbReference>
<dbReference type="InterPro" id="IPR005467">
    <property type="entry name" value="His_kinase_dom"/>
</dbReference>
<evidence type="ECO:0000256" key="2">
    <source>
        <dbReference type="ARBA" id="ARBA00012438"/>
    </source>
</evidence>
<keyword evidence="5" id="KW-0418">Kinase</keyword>
<dbReference type="InterPro" id="IPR003661">
    <property type="entry name" value="HisK_dim/P_dom"/>
</dbReference>
<dbReference type="FunFam" id="3.30.565.10:FF:000006">
    <property type="entry name" value="Sensor histidine kinase WalK"/>
    <property type="match status" value="1"/>
</dbReference>
<dbReference type="EMBL" id="UINC01005245">
    <property type="protein sequence ID" value="SVA20068.1"/>
    <property type="molecule type" value="Genomic_DNA"/>
</dbReference>
<keyword evidence="3" id="KW-0597">Phosphoprotein</keyword>
<evidence type="ECO:0000256" key="3">
    <source>
        <dbReference type="ARBA" id="ARBA00022553"/>
    </source>
</evidence>
<evidence type="ECO:0000256" key="1">
    <source>
        <dbReference type="ARBA" id="ARBA00000085"/>
    </source>
</evidence>
<keyword evidence="7" id="KW-1133">Transmembrane helix</keyword>
<dbReference type="SMART" id="SM00387">
    <property type="entry name" value="HATPase_c"/>
    <property type="match status" value="1"/>
</dbReference>
<comment type="catalytic activity">
    <reaction evidence="1">
        <text>ATP + protein L-histidine = ADP + protein N-phospho-L-histidine.</text>
        <dbReference type="EC" id="2.7.13.3"/>
    </reaction>
</comment>
<dbReference type="InterPro" id="IPR004358">
    <property type="entry name" value="Sig_transdc_His_kin-like_C"/>
</dbReference>
<feature type="transmembrane region" description="Helical" evidence="7">
    <location>
        <begin position="257"/>
        <end position="288"/>
    </location>
</feature>
<name>A0A381TX61_9ZZZZ</name>
<dbReference type="CDD" id="cd00075">
    <property type="entry name" value="HATPase"/>
    <property type="match status" value="1"/>
</dbReference>
<keyword evidence="7" id="KW-0472">Membrane</keyword>
<keyword evidence="6" id="KW-0902">Two-component regulatory system</keyword>
<dbReference type="CDD" id="cd00082">
    <property type="entry name" value="HisKA"/>
    <property type="match status" value="1"/>
</dbReference>
<dbReference type="EC" id="2.7.13.3" evidence="2"/>
<dbReference type="InterPro" id="IPR003594">
    <property type="entry name" value="HATPase_dom"/>
</dbReference>
<dbReference type="PANTHER" id="PTHR45453:SF1">
    <property type="entry name" value="PHOSPHATE REGULON SENSOR PROTEIN PHOR"/>
    <property type="match status" value="1"/>
</dbReference>
<organism evidence="9">
    <name type="scientific">marine metagenome</name>
    <dbReference type="NCBI Taxonomy" id="408172"/>
    <lineage>
        <taxon>unclassified sequences</taxon>
        <taxon>metagenomes</taxon>
        <taxon>ecological metagenomes</taxon>
    </lineage>
</organism>
<dbReference type="GO" id="GO:0016036">
    <property type="term" value="P:cellular response to phosphate starvation"/>
    <property type="evidence" value="ECO:0007669"/>
    <property type="project" value="TreeGrafter"/>
</dbReference>
<protein>
    <recommendedName>
        <fullName evidence="2">histidine kinase</fullName>
        <ecNumber evidence="2">2.7.13.3</ecNumber>
    </recommendedName>
</protein>
<evidence type="ECO:0000256" key="6">
    <source>
        <dbReference type="ARBA" id="ARBA00023012"/>
    </source>
</evidence>
<feature type="domain" description="Histidine kinase" evidence="8">
    <location>
        <begin position="303"/>
        <end position="522"/>
    </location>
</feature>
<dbReference type="PRINTS" id="PR00344">
    <property type="entry name" value="BCTRLSENSOR"/>
</dbReference>
<dbReference type="SMART" id="SM00388">
    <property type="entry name" value="HisKA"/>
    <property type="match status" value="1"/>
</dbReference>
<sequence>MSKRTLILLITLMSISLIGIIIIQGFFIVEIYRDAERKFNNDSSIALSEGVEWLEKREFRRYVVKFRDLISSGGAIDTTAINSLYIIKEDSDNNEVMMYRNASIEENLKVPQFWNVLDDSLNLKRVSSERETKVLKIQKEKEYSGISSEQFLSKIGEISKSKEILFETAYHDLAKRNPIERRIGNVKSLSSFLKYRFKRFNIDIPFEFAIFNADSITRVKSENFVLDKNTFESALFTDENDESGYLIKVNFPKRTPFLVAPVISVAVVSIIFTFIIIIVYIYTVLILLRQRQISQIKTDFINNMTHEFKTPIATINLALDSIINPKTIKDQSLVKKYLEMIKDENKRMYDQVENVLRISQLEKRELNIKKTTLDLNELIKIAVSHVQLLLENKNGSIHLNLNAVKSEIQGNETHLVNVMVNIIDNAIKYCDKVPEIQVSTENVADKIVLKITDNGIGMSKKVQNKIFEKFYREQTGDLHNIKGHGLGLAYVKKIIDYHNGKIALESALNKGTVFSIELFANK</sequence>
<accession>A0A381TX61</accession>
<feature type="transmembrane region" description="Helical" evidence="7">
    <location>
        <begin position="6"/>
        <end position="29"/>
    </location>
</feature>
<dbReference type="Pfam" id="PF02518">
    <property type="entry name" value="HATPase_c"/>
    <property type="match status" value="1"/>
</dbReference>
<keyword evidence="7" id="KW-0812">Transmembrane</keyword>
<gene>
    <name evidence="9" type="ORF">METZ01_LOCUS72922</name>
</gene>
<evidence type="ECO:0000256" key="4">
    <source>
        <dbReference type="ARBA" id="ARBA00022679"/>
    </source>
</evidence>
<dbReference type="InterPro" id="IPR050351">
    <property type="entry name" value="BphY/WalK/GraS-like"/>
</dbReference>
<dbReference type="GO" id="GO:0005886">
    <property type="term" value="C:plasma membrane"/>
    <property type="evidence" value="ECO:0007669"/>
    <property type="project" value="TreeGrafter"/>
</dbReference>
<keyword evidence="4" id="KW-0808">Transferase</keyword>
<dbReference type="InterPro" id="IPR036890">
    <property type="entry name" value="HATPase_C_sf"/>
</dbReference>
<evidence type="ECO:0000256" key="5">
    <source>
        <dbReference type="ARBA" id="ARBA00022777"/>
    </source>
</evidence>
<evidence type="ECO:0000256" key="7">
    <source>
        <dbReference type="SAM" id="Phobius"/>
    </source>
</evidence>
<dbReference type="GO" id="GO:0004721">
    <property type="term" value="F:phosphoprotein phosphatase activity"/>
    <property type="evidence" value="ECO:0007669"/>
    <property type="project" value="TreeGrafter"/>
</dbReference>
<reference evidence="9" key="1">
    <citation type="submission" date="2018-05" db="EMBL/GenBank/DDBJ databases">
        <authorList>
            <person name="Lanie J.A."/>
            <person name="Ng W.-L."/>
            <person name="Kazmierczak K.M."/>
            <person name="Andrzejewski T.M."/>
            <person name="Davidsen T.M."/>
            <person name="Wayne K.J."/>
            <person name="Tettelin H."/>
            <person name="Glass J.I."/>
            <person name="Rusch D."/>
            <person name="Podicherti R."/>
            <person name="Tsui H.-C.T."/>
            <person name="Winkler M.E."/>
        </authorList>
    </citation>
    <scope>NUCLEOTIDE SEQUENCE</scope>
</reference>
<dbReference type="Pfam" id="PF00512">
    <property type="entry name" value="HisKA"/>
    <property type="match status" value="1"/>
</dbReference>
<dbReference type="PANTHER" id="PTHR45453">
    <property type="entry name" value="PHOSPHATE REGULON SENSOR PROTEIN PHOR"/>
    <property type="match status" value="1"/>
</dbReference>
<dbReference type="AlphaFoldDB" id="A0A381TX61"/>
<dbReference type="GO" id="GO:0000155">
    <property type="term" value="F:phosphorelay sensor kinase activity"/>
    <property type="evidence" value="ECO:0007669"/>
    <property type="project" value="InterPro"/>
</dbReference>
<evidence type="ECO:0000259" key="8">
    <source>
        <dbReference type="PROSITE" id="PS50109"/>
    </source>
</evidence>
<dbReference type="SUPFAM" id="SSF47384">
    <property type="entry name" value="Homodimeric domain of signal transducing histidine kinase"/>
    <property type="match status" value="1"/>
</dbReference>
<evidence type="ECO:0000313" key="9">
    <source>
        <dbReference type="EMBL" id="SVA20068.1"/>
    </source>
</evidence>
<dbReference type="PROSITE" id="PS50109">
    <property type="entry name" value="HIS_KIN"/>
    <property type="match status" value="1"/>
</dbReference>
<dbReference type="SUPFAM" id="SSF55874">
    <property type="entry name" value="ATPase domain of HSP90 chaperone/DNA topoisomerase II/histidine kinase"/>
    <property type="match status" value="1"/>
</dbReference>
<proteinExistence type="predicted"/>